<dbReference type="PANTHER" id="PTHR23076:SF97">
    <property type="entry name" value="ATP-DEPENDENT ZINC METALLOPROTEASE YME1L1"/>
    <property type="match status" value="1"/>
</dbReference>
<dbReference type="Gene3D" id="1.10.8.60">
    <property type="match status" value="1"/>
</dbReference>
<sequence length="701" mass="78383">MATLLVPTSLAAQIQNIRLPSRTNIRNELNSVGCPFVCQLAYKRCFSSLSASLFQVLLRENRMCALQHRQKNSIVTLRLENSLNLIYYPSRSQFYIQKRGFRTQRAQKVNKPKKGFFAILGINTLENVRQKGPQTKAFREKLKTVSNNDRKGFLEGYMAALDYSNEQKQKRSVVRTILLSATIVGLGLYIIFKSFGIPQTSLFSSVEEVDPEVIGVTFKDVRGADEAKNELRGIVSYLRDPERYTQLGARLPKGVLLVGPPGTGKTLLAKAIAGEAQVPFFQASGSEFDELFVGQGARRVRDLFARAKEKAPCIIFIDEIDSVGSKRVADAMHPHANQTVNQLLSEMDGFNTNNGVIVIGATNRVKDLDAALLRPGRFDIQVQVPYPDLEGRKEIIQLYLSRISTNDDVNEDVLARGTTGFTGAEIENMINQAALKAAGDGFMKVTMAHMEEAKDRVMMGPARIRGRLPDEEANRITAFHEAGHTLVSIYTKHAVPVHKVTIIPRGGSLGHTSMLPKKDEYHVNRAQMLAQLDTLMGGRVAEELIFGPDKITTGAADDLRKATDLAKKMVKTYGMSDKVGLRIADDESRSWIADNQLSPPLSEMIDKEISRLLKESYERAKDILIKHKKEHELLAVALLEHETLSIEEVKELLQNGKLFSHASEKQEESRSRKSSMRYIYKNPTVIITPIDETISKEERQI</sequence>
<accession>A0A182E3A0</accession>
<feature type="domain" description="AAA+ ATPase" evidence="13">
    <location>
        <begin position="251"/>
        <end position="388"/>
    </location>
</feature>
<dbReference type="FunFam" id="3.40.50.300:FF:000352">
    <property type="entry name" value="ATP-dependent zinc metalloprotease FTSH 7, chloroplastic"/>
    <property type="match status" value="1"/>
</dbReference>
<dbReference type="GO" id="GO:0005743">
    <property type="term" value="C:mitochondrial inner membrane"/>
    <property type="evidence" value="ECO:0007669"/>
    <property type="project" value="TreeGrafter"/>
</dbReference>
<dbReference type="OrthoDB" id="1413014at2759"/>
<keyword evidence="12" id="KW-0472">Membrane</keyword>
<reference evidence="14 15" key="2">
    <citation type="submission" date="2018-08" db="EMBL/GenBank/DDBJ databases">
        <authorList>
            <person name="Laetsch R D."/>
            <person name="Stevens L."/>
            <person name="Kumar S."/>
            <person name="Blaxter L. M."/>
        </authorList>
    </citation>
    <scope>NUCLEOTIDE SEQUENCE [LARGE SCALE GENOMIC DNA]</scope>
</reference>
<dbReference type="InterPro" id="IPR003959">
    <property type="entry name" value="ATPase_AAA_core"/>
</dbReference>
<dbReference type="GO" id="GO:0005524">
    <property type="term" value="F:ATP binding"/>
    <property type="evidence" value="ECO:0007669"/>
    <property type="project" value="UniProtKB-KW"/>
</dbReference>
<dbReference type="GO" id="GO:0046872">
    <property type="term" value="F:metal ion binding"/>
    <property type="evidence" value="ECO:0007669"/>
    <property type="project" value="UniProtKB-KW"/>
</dbReference>
<evidence type="ECO:0000313" key="15">
    <source>
        <dbReference type="Proteomes" id="UP000271087"/>
    </source>
</evidence>
<evidence type="ECO:0000256" key="8">
    <source>
        <dbReference type="ARBA" id="ARBA00022801"/>
    </source>
</evidence>
<dbReference type="InterPro" id="IPR041569">
    <property type="entry name" value="AAA_lid_3"/>
</dbReference>
<evidence type="ECO:0000256" key="2">
    <source>
        <dbReference type="ARBA" id="ARBA00004370"/>
    </source>
</evidence>
<dbReference type="GO" id="GO:0004222">
    <property type="term" value="F:metalloendopeptidase activity"/>
    <property type="evidence" value="ECO:0007669"/>
    <property type="project" value="InterPro"/>
</dbReference>
<dbReference type="FunFam" id="1.20.58.760:FF:000002">
    <property type="entry name" value="ATP-dependent zinc metalloprotease FtsH"/>
    <property type="match status" value="1"/>
</dbReference>
<dbReference type="Proteomes" id="UP000271087">
    <property type="component" value="Unassembled WGS sequence"/>
</dbReference>
<name>A0A182E3A0_ONCOC</name>
<comment type="cofactor">
    <cofactor evidence="1">
        <name>Zn(2+)</name>
        <dbReference type="ChEBI" id="CHEBI:29105"/>
    </cofactor>
</comment>
<evidence type="ECO:0000256" key="9">
    <source>
        <dbReference type="ARBA" id="ARBA00022833"/>
    </source>
</evidence>
<dbReference type="Gene3D" id="3.40.50.300">
    <property type="entry name" value="P-loop containing nucleotide triphosphate hydrolases"/>
    <property type="match status" value="1"/>
</dbReference>
<dbReference type="GO" id="GO:0016887">
    <property type="term" value="F:ATP hydrolysis activity"/>
    <property type="evidence" value="ECO:0007669"/>
    <property type="project" value="InterPro"/>
</dbReference>
<dbReference type="WBParaSite" id="nOo.2.0.1.t02455-RA">
    <property type="protein sequence ID" value="nOo.2.0.1.t02455-RA"/>
    <property type="gene ID" value="nOo.2.0.1.g02455"/>
</dbReference>
<dbReference type="InterPro" id="IPR005936">
    <property type="entry name" value="FtsH"/>
</dbReference>
<dbReference type="SUPFAM" id="SSF52540">
    <property type="entry name" value="P-loop containing nucleoside triphosphate hydrolases"/>
    <property type="match status" value="1"/>
</dbReference>
<dbReference type="NCBIfam" id="TIGR01241">
    <property type="entry name" value="FtsH_fam"/>
    <property type="match status" value="1"/>
</dbReference>
<keyword evidence="5" id="KW-0645">Protease</keyword>
<evidence type="ECO:0000256" key="4">
    <source>
        <dbReference type="ARBA" id="ARBA00010550"/>
    </source>
</evidence>
<dbReference type="HAMAP" id="MF_01458">
    <property type="entry name" value="FtsH"/>
    <property type="match status" value="1"/>
</dbReference>
<dbReference type="SMART" id="SM00382">
    <property type="entry name" value="AAA"/>
    <property type="match status" value="1"/>
</dbReference>
<dbReference type="InterPro" id="IPR003593">
    <property type="entry name" value="AAA+_ATPase"/>
</dbReference>
<dbReference type="GO" id="GO:0006515">
    <property type="term" value="P:protein quality control for misfolded or incompletely synthesized proteins"/>
    <property type="evidence" value="ECO:0007669"/>
    <property type="project" value="TreeGrafter"/>
</dbReference>
<dbReference type="Pfam" id="PF00004">
    <property type="entry name" value="AAA"/>
    <property type="match status" value="1"/>
</dbReference>
<dbReference type="Pfam" id="PF17862">
    <property type="entry name" value="AAA_lid_3"/>
    <property type="match status" value="1"/>
</dbReference>
<evidence type="ECO:0000256" key="3">
    <source>
        <dbReference type="ARBA" id="ARBA00010044"/>
    </source>
</evidence>
<dbReference type="PROSITE" id="PS00674">
    <property type="entry name" value="AAA"/>
    <property type="match status" value="1"/>
</dbReference>
<dbReference type="InterPro" id="IPR027417">
    <property type="entry name" value="P-loop_NTPase"/>
</dbReference>
<dbReference type="SUPFAM" id="SSF140990">
    <property type="entry name" value="FtsH protease domain-like"/>
    <property type="match status" value="1"/>
</dbReference>
<dbReference type="EMBL" id="UYRW01000388">
    <property type="protein sequence ID" value="VDK66340.1"/>
    <property type="molecule type" value="Genomic_DNA"/>
</dbReference>
<dbReference type="InterPro" id="IPR037219">
    <property type="entry name" value="Peptidase_M41-like"/>
</dbReference>
<keyword evidence="6" id="KW-0479">Metal-binding</keyword>
<dbReference type="AlphaFoldDB" id="A0A182E3A0"/>
<dbReference type="CDD" id="cd19501">
    <property type="entry name" value="RecA-like_FtsH"/>
    <property type="match status" value="1"/>
</dbReference>
<proteinExistence type="inferred from homology"/>
<evidence type="ECO:0000256" key="12">
    <source>
        <dbReference type="ARBA" id="ARBA00023136"/>
    </source>
</evidence>
<dbReference type="InterPro" id="IPR000642">
    <property type="entry name" value="Peptidase_M41"/>
</dbReference>
<comment type="similarity">
    <text evidence="3">In the C-terminal section; belongs to the peptidase M41 family.</text>
</comment>
<keyword evidence="9" id="KW-0862">Zinc</keyword>
<evidence type="ECO:0000256" key="7">
    <source>
        <dbReference type="ARBA" id="ARBA00022741"/>
    </source>
</evidence>
<evidence type="ECO:0000256" key="10">
    <source>
        <dbReference type="ARBA" id="ARBA00022840"/>
    </source>
</evidence>
<dbReference type="Pfam" id="PF01434">
    <property type="entry name" value="Peptidase_M41"/>
    <property type="match status" value="1"/>
</dbReference>
<protein>
    <submittedName>
        <fullName evidence="16">AAA domain-containing protein</fullName>
    </submittedName>
</protein>
<dbReference type="GO" id="GO:0007005">
    <property type="term" value="P:mitochondrion organization"/>
    <property type="evidence" value="ECO:0007669"/>
    <property type="project" value="TreeGrafter"/>
</dbReference>
<keyword evidence="7" id="KW-0547">Nucleotide-binding</keyword>
<evidence type="ECO:0000256" key="5">
    <source>
        <dbReference type="ARBA" id="ARBA00022670"/>
    </source>
</evidence>
<dbReference type="STRING" id="42157.A0A182E3A0"/>
<keyword evidence="15" id="KW-1185">Reference proteome</keyword>
<keyword evidence="11" id="KW-0482">Metalloprotease</keyword>
<organism evidence="16">
    <name type="scientific">Onchocerca ochengi</name>
    <name type="common">Filarial nematode worm</name>
    <dbReference type="NCBI Taxonomy" id="42157"/>
    <lineage>
        <taxon>Eukaryota</taxon>
        <taxon>Metazoa</taxon>
        <taxon>Ecdysozoa</taxon>
        <taxon>Nematoda</taxon>
        <taxon>Chromadorea</taxon>
        <taxon>Rhabditida</taxon>
        <taxon>Spirurina</taxon>
        <taxon>Spiruromorpha</taxon>
        <taxon>Filarioidea</taxon>
        <taxon>Onchocercidae</taxon>
        <taxon>Onchocerca</taxon>
    </lineage>
</organism>
<evidence type="ECO:0000313" key="14">
    <source>
        <dbReference type="EMBL" id="VDK66340.1"/>
    </source>
</evidence>
<dbReference type="InterPro" id="IPR003960">
    <property type="entry name" value="ATPase_AAA_CS"/>
</dbReference>
<dbReference type="GO" id="GO:0004176">
    <property type="term" value="F:ATP-dependent peptidase activity"/>
    <property type="evidence" value="ECO:0007669"/>
    <property type="project" value="InterPro"/>
</dbReference>
<comment type="subcellular location">
    <subcellularLocation>
        <location evidence="2">Membrane</location>
    </subcellularLocation>
</comment>
<evidence type="ECO:0000313" key="16">
    <source>
        <dbReference type="WBParaSite" id="nOo.2.0.1.t02455-RA"/>
    </source>
</evidence>
<evidence type="ECO:0000259" key="13">
    <source>
        <dbReference type="SMART" id="SM00382"/>
    </source>
</evidence>
<evidence type="ECO:0000256" key="11">
    <source>
        <dbReference type="ARBA" id="ARBA00023049"/>
    </source>
</evidence>
<comment type="similarity">
    <text evidence="4">In the N-terminal section; belongs to the AAA ATPase family.</text>
</comment>
<gene>
    <name evidence="14" type="ORF">NOO_LOCUS2455</name>
</gene>
<evidence type="ECO:0000256" key="6">
    <source>
        <dbReference type="ARBA" id="ARBA00022723"/>
    </source>
</evidence>
<keyword evidence="10" id="KW-0067">ATP-binding</keyword>
<keyword evidence="8" id="KW-0378">Hydrolase</keyword>
<dbReference type="PANTHER" id="PTHR23076">
    <property type="entry name" value="METALLOPROTEASE M41 FTSH"/>
    <property type="match status" value="1"/>
</dbReference>
<dbReference type="Gene3D" id="1.20.58.760">
    <property type="entry name" value="Peptidase M41"/>
    <property type="match status" value="1"/>
</dbReference>
<reference evidence="16" key="1">
    <citation type="submission" date="2016-06" db="UniProtKB">
        <authorList>
            <consortium name="WormBaseParasite"/>
        </authorList>
    </citation>
    <scope>IDENTIFICATION</scope>
</reference>
<dbReference type="FunFam" id="1.10.8.60:FF:000001">
    <property type="entry name" value="ATP-dependent zinc metalloprotease FtsH"/>
    <property type="match status" value="1"/>
</dbReference>
<evidence type="ECO:0000256" key="1">
    <source>
        <dbReference type="ARBA" id="ARBA00001947"/>
    </source>
</evidence>